<dbReference type="NCBIfam" id="TIGR00481">
    <property type="entry name" value="YbhB/YbcL family Raf kinase inhibitor-like protein"/>
    <property type="match status" value="1"/>
</dbReference>
<protein>
    <submittedName>
        <fullName evidence="1">YbhB/YbcL family Raf kinase inhibitor-like protein</fullName>
    </submittedName>
</protein>
<gene>
    <name evidence="1" type="ORF">D1010_03535</name>
</gene>
<name>A0A5P8M286_9LACO</name>
<reference evidence="1 2" key="1">
    <citation type="submission" date="2019-10" db="EMBL/GenBank/DDBJ databases">
        <title>The completed genome of Lactobacillus harbinensis M1.</title>
        <authorList>
            <person name="Zheng Y."/>
        </authorList>
    </citation>
    <scope>NUCLEOTIDE SEQUENCE [LARGE SCALE GENOMIC DNA]</scope>
    <source>
        <strain evidence="1 2">M1</strain>
    </source>
</reference>
<dbReference type="SUPFAM" id="SSF49777">
    <property type="entry name" value="PEBP-like"/>
    <property type="match status" value="1"/>
</dbReference>
<dbReference type="CDD" id="cd00865">
    <property type="entry name" value="PEBP_bact_arch"/>
    <property type="match status" value="1"/>
</dbReference>
<evidence type="ECO:0000313" key="1">
    <source>
        <dbReference type="EMBL" id="QFR22589.1"/>
    </source>
</evidence>
<dbReference type="RefSeq" id="WP_150393177.1">
    <property type="nucleotide sequence ID" value="NZ_CP041364.1"/>
</dbReference>
<dbReference type="KEGG" id="lhb:D1010_03535"/>
<dbReference type="EMBL" id="CP045143">
    <property type="protein sequence ID" value="QFR22589.1"/>
    <property type="molecule type" value="Genomic_DNA"/>
</dbReference>
<dbReference type="InterPro" id="IPR008914">
    <property type="entry name" value="PEBP"/>
</dbReference>
<dbReference type="Pfam" id="PF01161">
    <property type="entry name" value="PBP"/>
    <property type="match status" value="1"/>
</dbReference>
<dbReference type="InterPro" id="IPR036610">
    <property type="entry name" value="PEBP-like_sf"/>
</dbReference>
<proteinExistence type="predicted"/>
<dbReference type="InterPro" id="IPR005247">
    <property type="entry name" value="YbhB_YbcL/LppC-like"/>
</dbReference>
<sequence length="169" mass="18993">MEITLPWSGAEMPDKYAKYAPQENTRDGFPIVSFPFDIKNAPVDTQYFAWSLLDYDAVPVGGFIWIHWVAANLPADVMQIPENASQSGALDFIQGRNANAGAMVHNQDPLINQHYVGPQPPDKTHDYTLTLYALDSALPLKQGFWYNDFRRALRNRVLATAQVEIPARS</sequence>
<dbReference type="Proteomes" id="UP000326779">
    <property type="component" value="Chromosome"/>
</dbReference>
<evidence type="ECO:0000313" key="2">
    <source>
        <dbReference type="Proteomes" id="UP000326779"/>
    </source>
</evidence>
<dbReference type="AlphaFoldDB" id="A0A5P8M286"/>
<dbReference type="Gene3D" id="3.90.280.10">
    <property type="entry name" value="PEBP-like"/>
    <property type="match status" value="1"/>
</dbReference>
<organism evidence="1 2">
    <name type="scientific">Schleiferilactobacillus harbinensis</name>
    <dbReference type="NCBI Taxonomy" id="304207"/>
    <lineage>
        <taxon>Bacteria</taxon>
        <taxon>Bacillati</taxon>
        <taxon>Bacillota</taxon>
        <taxon>Bacilli</taxon>
        <taxon>Lactobacillales</taxon>
        <taxon>Lactobacillaceae</taxon>
        <taxon>Schleiferilactobacillus</taxon>
    </lineage>
</organism>
<dbReference type="GeneID" id="78511344"/>
<accession>A0A5P8M286</accession>